<evidence type="ECO:0000256" key="1">
    <source>
        <dbReference type="SAM" id="Phobius"/>
    </source>
</evidence>
<keyword evidence="1" id="KW-1133">Transmembrane helix</keyword>
<dbReference type="AlphaFoldDB" id="C0QPG7"/>
<dbReference type="PaxDb" id="123214-PERMA_0775"/>
<dbReference type="Proteomes" id="UP000001366">
    <property type="component" value="Chromosome"/>
</dbReference>
<accession>C0QPG7</accession>
<feature type="transmembrane region" description="Helical" evidence="1">
    <location>
        <begin position="12"/>
        <end position="31"/>
    </location>
</feature>
<sequence length="51" mass="5688">MFNIITDESKKIEMVFLFLIFLVVFGMFLMGELSSSAEAVSVSESIVINLP</sequence>
<dbReference type="RefSeq" id="WP_015899016.1">
    <property type="nucleotide sequence ID" value="NC_012440.1"/>
</dbReference>
<protein>
    <submittedName>
        <fullName evidence="2">Uncharacterized protein</fullName>
    </submittedName>
</protein>
<dbReference type="KEGG" id="pmx:PERMA_0775"/>
<proteinExistence type="predicted"/>
<evidence type="ECO:0000313" key="2">
    <source>
        <dbReference type="EMBL" id="ACO04912.1"/>
    </source>
</evidence>
<keyword evidence="3" id="KW-1185">Reference proteome</keyword>
<dbReference type="EMBL" id="CP001230">
    <property type="protein sequence ID" value="ACO04912.1"/>
    <property type="molecule type" value="Genomic_DNA"/>
</dbReference>
<organism evidence="2 3">
    <name type="scientific">Persephonella marina (strain DSM 14350 / EX-H1)</name>
    <dbReference type="NCBI Taxonomy" id="123214"/>
    <lineage>
        <taxon>Bacteria</taxon>
        <taxon>Pseudomonadati</taxon>
        <taxon>Aquificota</taxon>
        <taxon>Aquificia</taxon>
        <taxon>Aquificales</taxon>
        <taxon>Hydrogenothermaceae</taxon>
        <taxon>Persephonella</taxon>
    </lineage>
</organism>
<reference evidence="2 3" key="1">
    <citation type="journal article" date="2009" name="J. Bacteriol.">
        <title>Complete and draft genome sequences of six members of the Aquificales.</title>
        <authorList>
            <person name="Reysenbach A.L."/>
            <person name="Hamamura N."/>
            <person name="Podar M."/>
            <person name="Griffiths E."/>
            <person name="Ferreira S."/>
            <person name="Hochstein R."/>
            <person name="Heidelberg J."/>
            <person name="Johnson J."/>
            <person name="Mead D."/>
            <person name="Pohorille A."/>
            <person name="Sarmiento M."/>
            <person name="Schweighofer K."/>
            <person name="Seshadri R."/>
            <person name="Voytek M.A."/>
        </authorList>
    </citation>
    <scope>NUCLEOTIDE SEQUENCE [LARGE SCALE GENOMIC DNA]</scope>
    <source>
        <strain evidence="3">DSM 14350 / EX-H1</strain>
    </source>
</reference>
<evidence type="ECO:0000313" key="3">
    <source>
        <dbReference type="Proteomes" id="UP000001366"/>
    </source>
</evidence>
<name>C0QPG7_PERMH</name>
<dbReference type="HOGENOM" id="CLU_3102004_0_0_0"/>
<keyword evidence="1" id="KW-0812">Transmembrane</keyword>
<keyword evidence="1" id="KW-0472">Membrane</keyword>
<gene>
    <name evidence="2" type="ordered locus">PERMA_0775</name>
</gene>
<dbReference type="STRING" id="123214.PERMA_0775"/>